<keyword evidence="23" id="KW-1185">Reference proteome</keyword>
<feature type="binding site" evidence="16">
    <location>
        <position position="283"/>
    </location>
    <ligand>
        <name>Ca(2+)</name>
        <dbReference type="ChEBI" id="CHEBI:29108"/>
        <label>2</label>
    </ligand>
</feature>
<evidence type="ECO:0000256" key="11">
    <source>
        <dbReference type="ARBA" id="ARBA00023157"/>
    </source>
</evidence>
<feature type="disulfide bond" evidence="18">
    <location>
        <begin position="109"/>
        <end position="114"/>
    </location>
</feature>
<dbReference type="GO" id="GO:0046872">
    <property type="term" value="F:metal ion binding"/>
    <property type="evidence" value="ECO:0007669"/>
    <property type="project" value="UniProtKB-UniRule"/>
</dbReference>
<dbReference type="PANTHER" id="PTHR31388:SF126">
    <property type="entry name" value="PEROXIDASE"/>
    <property type="match status" value="1"/>
</dbReference>
<dbReference type="FunFam" id="1.10.420.10:FF:000001">
    <property type="entry name" value="Peroxidase"/>
    <property type="match status" value="1"/>
</dbReference>
<feature type="binding site" evidence="16">
    <location>
        <position position="288"/>
    </location>
    <ligand>
        <name>Ca(2+)</name>
        <dbReference type="ChEBI" id="CHEBI:29108"/>
        <label>2</label>
    </ligand>
</feature>
<sequence>FLCHYKYTYQCACISNTKTLHKPKYFLKSHSSIIINCIVKMSSKICFSMFFNILLFATLATATFSTLSPNYYDYTCPNALNIIQSVVKVAVQKENRMGASLLRLHFHDCFVNGCDGSILLDSTPSMDSEKNANANINSARGFEVIDEIKQAVDKACGKPVVSCADILTVAARDSVVALGGPSWKVKLGRRDSKTASLADANANIPGPSFSHAELVENFKNHGLNEKDLVALSGAHTIGFSRCLLFRDRIYNDNNINSNFAKELQNICPRNGGDSNLAPLDSVTPAKFDVVYFANLIEKKGVLHSDQVLLNGGLSGALVRKYSYDTRAFYKDFAKSMIKMGNIKPLVGNQGEVRYNCRKAN</sequence>
<comment type="catalytic activity">
    <reaction evidence="1 19">
        <text>2 a phenolic donor + H2O2 = 2 a phenolic radical donor + 2 H2O</text>
        <dbReference type="Rhea" id="RHEA:56136"/>
        <dbReference type="ChEBI" id="CHEBI:15377"/>
        <dbReference type="ChEBI" id="CHEBI:16240"/>
        <dbReference type="ChEBI" id="CHEBI:139520"/>
        <dbReference type="ChEBI" id="CHEBI:139521"/>
        <dbReference type="EC" id="1.11.1.7"/>
    </reaction>
</comment>
<dbReference type="Proteomes" id="UP001058974">
    <property type="component" value="Chromosome 7"/>
</dbReference>
<evidence type="ECO:0000256" key="13">
    <source>
        <dbReference type="ARBA" id="ARBA00023324"/>
    </source>
</evidence>
<evidence type="ECO:0000256" key="4">
    <source>
        <dbReference type="ARBA" id="ARBA00012313"/>
    </source>
</evidence>
<dbReference type="InterPro" id="IPR019793">
    <property type="entry name" value="Peroxidases_heam-ligand_BS"/>
</dbReference>
<dbReference type="PANTHER" id="PTHR31388">
    <property type="entry name" value="PEROXIDASE 72-RELATED"/>
    <property type="match status" value="1"/>
</dbReference>
<dbReference type="AlphaFoldDB" id="A0A9D4VYT5"/>
<evidence type="ECO:0000256" key="7">
    <source>
        <dbReference type="ARBA" id="ARBA00022723"/>
    </source>
</evidence>
<evidence type="ECO:0000313" key="22">
    <source>
        <dbReference type="EMBL" id="KAI5391414.1"/>
    </source>
</evidence>
<dbReference type="SUPFAM" id="SSF48113">
    <property type="entry name" value="Heme-dependent peroxidases"/>
    <property type="match status" value="1"/>
</dbReference>
<evidence type="ECO:0000256" key="17">
    <source>
        <dbReference type="PIRSR" id="PIRSR600823-4"/>
    </source>
</evidence>
<evidence type="ECO:0000256" key="2">
    <source>
        <dbReference type="ARBA" id="ARBA00002322"/>
    </source>
</evidence>
<dbReference type="Gene3D" id="1.10.420.10">
    <property type="entry name" value="Peroxidase, domain 2"/>
    <property type="match status" value="1"/>
</dbReference>
<keyword evidence="7 16" id="KW-0479">Metal-binding</keyword>
<feature type="binding site" evidence="16">
    <location>
        <position position="108"/>
    </location>
    <ligand>
        <name>Ca(2+)</name>
        <dbReference type="ChEBI" id="CHEBI:29108"/>
        <label>1</label>
    </ligand>
</feature>
<dbReference type="FunFam" id="1.10.520.10:FF:000001">
    <property type="entry name" value="Peroxidase"/>
    <property type="match status" value="1"/>
</dbReference>
<dbReference type="InterPro" id="IPR000823">
    <property type="entry name" value="Peroxidase_pln"/>
</dbReference>
<feature type="transmembrane region" description="Helical" evidence="20">
    <location>
        <begin position="50"/>
        <end position="72"/>
    </location>
</feature>
<comment type="subcellular location">
    <subcellularLocation>
        <location evidence="19">Secreted</location>
    </subcellularLocation>
</comment>
<protein>
    <recommendedName>
        <fullName evidence="4 19">Peroxidase</fullName>
        <ecNumber evidence="4 19">1.11.1.7</ecNumber>
    </recommendedName>
</protein>
<evidence type="ECO:0000256" key="5">
    <source>
        <dbReference type="ARBA" id="ARBA00022559"/>
    </source>
</evidence>
<dbReference type="InterPro" id="IPR019794">
    <property type="entry name" value="Peroxidases_AS"/>
</dbReference>
<name>A0A9D4VYT5_PEA</name>
<keyword evidence="5 19" id="KW-0575">Peroxidase</keyword>
<evidence type="ECO:0000256" key="6">
    <source>
        <dbReference type="ARBA" id="ARBA00022617"/>
    </source>
</evidence>
<comment type="function">
    <text evidence="2">Removal of H(2)O(2), oxidation of toxic reductants, biosynthesis and degradation of lignin, suberization, auxin catabolism, response to environmental stresses such as wounding, pathogen attack and oxidative stress. These functions might be dependent on each isozyme/isoform in each plant tissue.</text>
</comment>
<feature type="active site" description="Proton acceptor" evidence="14">
    <location>
        <position position="107"/>
    </location>
</feature>
<dbReference type="PRINTS" id="PR00461">
    <property type="entry name" value="PLPEROXIDASE"/>
</dbReference>
<feature type="binding site" evidence="15">
    <location>
        <position position="205"/>
    </location>
    <ligand>
        <name>substrate</name>
    </ligand>
</feature>
<keyword evidence="12" id="KW-0325">Glycoprotein</keyword>
<dbReference type="Gramene" id="Psat07G0628200-T1">
    <property type="protein sequence ID" value="KAI5391413.1"/>
    <property type="gene ID" value="KIW84_076282"/>
</dbReference>
<feature type="binding site" description="axial binding residue" evidence="16">
    <location>
        <position position="235"/>
    </location>
    <ligand>
        <name>heme b</name>
        <dbReference type="ChEBI" id="CHEBI:60344"/>
    </ligand>
    <ligandPart>
        <name>Fe</name>
        <dbReference type="ChEBI" id="CHEBI:18248"/>
    </ligandPart>
</feature>
<accession>A0A9D4VYT5</accession>
<dbReference type="Gene3D" id="1.10.520.10">
    <property type="match status" value="1"/>
</dbReference>
<feature type="binding site" evidence="16">
    <location>
        <position position="236"/>
    </location>
    <ligand>
        <name>Ca(2+)</name>
        <dbReference type="ChEBI" id="CHEBI:29108"/>
        <label>2</label>
    </ligand>
</feature>
<evidence type="ECO:0000256" key="18">
    <source>
        <dbReference type="PIRSR" id="PIRSR600823-5"/>
    </source>
</evidence>
<keyword evidence="19" id="KW-0964">Secreted</keyword>
<evidence type="ECO:0000259" key="21">
    <source>
        <dbReference type="PROSITE" id="PS50873"/>
    </source>
</evidence>
<keyword evidence="11 18" id="KW-1015">Disulfide bond</keyword>
<keyword evidence="20" id="KW-1133">Transmembrane helix</keyword>
<keyword evidence="13 19" id="KW-0376">Hydrogen peroxide</keyword>
<dbReference type="GO" id="GO:0042744">
    <property type="term" value="P:hydrogen peroxide catabolic process"/>
    <property type="evidence" value="ECO:0007669"/>
    <property type="project" value="UniProtKB-KW"/>
</dbReference>
<dbReference type="EMBL" id="JAMSHJ010000007">
    <property type="protein sequence ID" value="KAI5391414.1"/>
    <property type="molecule type" value="Genomic_DNA"/>
</dbReference>
<dbReference type="InterPro" id="IPR033905">
    <property type="entry name" value="Secretory_peroxidase"/>
</dbReference>
<evidence type="ECO:0000256" key="8">
    <source>
        <dbReference type="ARBA" id="ARBA00022837"/>
    </source>
</evidence>
<feature type="disulfide bond" evidence="18">
    <location>
        <begin position="163"/>
        <end position="356"/>
    </location>
</feature>
<reference evidence="22 23" key="1">
    <citation type="journal article" date="2022" name="Nat. Genet.">
        <title>Improved pea reference genome and pan-genome highlight genomic features and evolutionary characteristics.</title>
        <authorList>
            <person name="Yang T."/>
            <person name="Liu R."/>
            <person name="Luo Y."/>
            <person name="Hu S."/>
            <person name="Wang D."/>
            <person name="Wang C."/>
            <person name="Pandey M.K."/>
            <person name="Ge S."/>
            <person name="Xu Q."/>
            <person name="Li N."/>
            <person name="Li G."/>
            <person name="Huang Y."/>
            <person name="Saxena R.K."/>
            <person name="Ji Y."/>
            <person name="Li M."/>
            <person name="Yan X."/>
            <person name="He Y."/>
            <person name="Liu Y."/>
            <person name="Wang X."/>
            <person name="Xiang C."/>
            <person name="Varshney R.K."/>
            <person name="Ding H."/>
            <person name="Gao S."/>
            <person name="Zong X."/>
        </authorList>
    </citation>
    <scope>NUCLEOTIDE SEQUENCE [LARGE SCALE GENOMIC DNA]</scope>
    <source>
        <strain evidence="22 23">cv. Zhongwan 6</strain>
    </source>
</reference>
<dbReference type="GO" id="GO:0005576">
    <property type="term" value="C:extracellular region"/>
    <property type="evidence" value="ECO:0007669"/>
    <property type="project" value="UniProtKB-SubCell"/>
</dbReference>
<comment type="cofactor">
    <cofactor evidence="16 19">
        <name>Ca(2+)</name>
        <dbReference type="ChEBI" id="CHEBI:29108"/>
    </cofactor>
    <text evidence="16 19">Binds 2 calcium ions per subunit.</text>
</comment>
<evidence type="ECO:0000256" key="14">
    <source>
        <dbReference type="PIRSR" id="PIRSR600823-1"/>
    </source>
</evidence>
<dbReference type="PROSITE" id="PS00435">
    <property type="entry name" value="PEROXIDASE_1"/>
    <property type="match status" value="1"/>
</dbReference>
<dbReference type="InterPro" id="IPR010255">
    <property type="entry name" value="Haem_peroxidase_sf"/>
</dbReference>
<feature type="binding site" evidence="16">
    <location>
        <position position="117"/>
    </location>
    <ligand>
        <name>Ca(2+)</name>
        <dbReference type="ChEBI" id="CHEBI:29108"/>
        <label>1</label>
    </ligand>
</feature>
<evidence type="ECO:0000256" key="3">
    <source>
        <dbReference type="ARBA" id="ARBA00006873"/>
    </source>
</evidence>
<dbReference type="EMBL" id="JAMSHJ010000007">
    <property type="protein sequence ID" value="KAI5391413.1"/>
    <property type="molecule type" value="Genomic_DNA"/>
</dbReference>
<feature type="site" description="Transition state stabilizer" evidence="17">
    <location>
        <position position="103"/>
    </location>
</feature>
<feature type="binding site" evidence="16">
    <location>
        <position position="113"/>
    </location>
    <ligand>
        <name>Ca(2+)</name>
        <dbReference type="ChEBI" id="CHEBI:29108"/>
        <label>1</label>
    </ligand>
</feature>
<evidence type="ECO:0000256" key="10">
    <source>
        <dbReference type="ARBA" id="ARBA00023004"/>
    </source>
</evidence>
<feature type="non-terminal residue" evidence="22">
    <location>
        <position position="1"/>
    </location>
</feature>
<evidence type="ECO:0000256" key="16">
    <source>
        <dbReference type="PIRSR" id="PIRSR600823-3"/>
    </source>
</evidence>
<keyword evidence="8 16" id="KW-0106">Calcium</keyword>
<dbReference type="Pfam" id="PF00141">
    <property type="entry name" value="peroxidase"/>
    <property type="match status" value="1"/>
</dbReference>
<evidence type="ECO:0000256" key="15">
    <source>
        <dbReference type="PIRSR" id="PIRSR600823-2"/>
    </source>
</evidence>
<feature type="domain" description="Plant heme peroxidase family profile" evidence="21">
    <location>
        <begin position="66"/>
        <end position="360"/>
    </location>
</feature>
<dbReference type="PROSITE" id="PS00436">
    <property type="entry name" value="PEROXIDASE_2"/>
    <property type="match status" value="1"/>
</dbReference>
<feature type="binding site" evidence="16">
    <location>
        <position position="111"/>
    </location>
    <ligand>
        <name>Ca(2+)</name>
        <dbReference type="ChEBI" id="CHEBI:29108"/>
        <label>1</label>
    </ligand>
</feature>
<comment type="similarity">
    <text evidence="19">Belongs to the peroxidase family. Classical plant (class III) peroxidase subfamily.</text>
</comment>
<evidence type="ECO:0000256" key="20">
    <source>
        <dbReference type="SAM" id="Phobius"/>
    </source>
</evidence>
<dbReference type="PRINTS" id="PR00458">
    <property type="entry name" value="PEROXIDASE"/>
</dbReference>
<evidence type="ECO:0000256" key="1">
    <source>
        <dbReference type="ARBA" id="ARBA00000189"/>
    </source>
</evidence>
<feature type="binding site" evidence="16">
    <location>
        <position position="129"/>
    </location>
    <ligand>
        <name>Ca(2+)</name>
        <dbReference type="ChEBI" id="CHEBI:29108"/>
        <label>1</label>
    </ligand>
</feature>
<comment type="similarity">
    <text evidence="3">Belongs to the peroxidase family. Ascorbate peroxidase subfamily.</text>
</comment>
<comment type="cofactor">
    <cofactor evidence="16 19">
        <name>heme b</name>
        <dbReference type="ChEBI" id="CHEBI:60344"/>
    </cofactor>
    <text evidence="16 19">Binds 1 heme b (iron(II)-protoporphyrin IX) group per subunit.</text>
</comment>
<dbReference type="InterPro" id="IPR002016">
    <property type="entry name" value="Haem_peroxidase"/>
</dbReference>
<keyword evidence="10 16" id="KW-0408">Iron</keyword>
<evidence type="ECO:0000256" key="19">
    <source>
        <dbReference type="RuleBase" id="RU362060"/>
    </source>
</evidence>
<feature type="disulfide bond" evidence="18">
    <location>
        <begin position="76"/>
        <end position="156"/>
    </location>
</feature>
<keyword evidence="20" id="KW-0812">Transmembrane</keyword>
<gene>
    <name evidence="22" type="ORF">KIW84_076282</name>
</gene>
<feature type="binding site" evidence="16">
    <location>
        <position position="280"/>
    </location>
    <ligand>
        <name>Ca(2+)</name>
        <dbReference type="ChEBI" id="CHEBI:29108"/>
        <label>2</label>
    </ligand>
</feature>
<feature type="disulfide bond" evidence="18">
    <location>
        <begin position="242"/>
        <end position="267"/>
    </location>
</feature>
<organism evidence="22 23">
    <name type="scientific">Pisum sativum</name>
    <name type="common">Garden pea</name>
    <name type="synonym">Lathyrus oleraceus</name>
    <dbReference type="NCBI Taxonomy" id="3888"/>
    <lineage>
        <taxon>Eukaryota</taxon>
        <taxon>Viridiplantae</taxon>
        <taxon>Streptophyta</taxon>
        <taxon>Embryophyta</taxon>
        <taxon>Tracheophyta</taxon>
        <taxon>Spermatophyta</taxon>
        <taxon>Magnoliopsida</taxon>
        <taxon>eudicotyledons</taxon>
        <taxon>Gunneridae</taxon>
        <taxon>Pentapetalae</taxon>
        <taxon>rosids</taxon>
        <taxon>fabids</taxon>
        <taxon>Fabales</taxon>
        <taxon>Fabaceae</taxon>
        <taxon>Papilionoideae</taxon>
        <taxon>50 kb inversion clade</taxon>
        <taxon>NPAAA clade</taxon>
        <taxon>Hologalegina</taxon>
        <taxon>IRL clade</taxon>
        <taxon>Fabeae</taxon>
        <taxon>Lathyrus</taxon>
    </lineage>
</organism>
<evidence type="ECO:0000256" key="9">
    <source>
        <dbReference type="ARBA" id="ARBA00023002"/>
    </source>
</evidence>
<keyword evidence="9 19" id="KW-0560">Oxidoreductase</keyword>
<dbReference type="GO" id="GO:0020037">
    <property type="term" value="F:heme binding"/>
    <property type="evidence" value="ECO:0007669"/>
    <property type="project" value="UniProtKB-UniRule"/>
</dbReference>
<keyword evidence="20" id="KW-0472">Membrane</keyword>
<dbReference type="GO" id="GO:0140825">
    <property type="term" value="F:lactoperoxidase activity"/>
    <property type="evidence" value="ECO:0007669"/>
    <property type="project" value="UniProtKB-EC"/>
</dbReference>
<evidence type="ECO:0000256" key="12">
    <source>
        <dbReference type="ARBA" id="ARBA00023180"/>
    </source>
</evidence>
<dbReference type="GO" id="GO:0006979">
    <property type="term" value="P:response to oxidative stress"/>
    <property type="evidence" value="ECO:0007669"/>
    <property type="project" value="UniProtKB-UniRule"/>
</dbReference>
<keyword evidence="6 19" id="KW-0349">Heme</keyword>
<comment type="caution">
    <text evidence="22">The sequence shown here is derived from an EMBL/GenBank/DDBJ whole genome shotgun (WGS) entry which is preliminary data.</text>
</comment>
<proteinExistence type="inferred from homology"/>
<dbReference type="PROSITE" id="PS50873">
    <property type="entry name" value="PEROXIDASE_4"/>
    <property type="match status" value="1"/>
</dbReference>
<feature type="binding site" evidence="16">
    <location>
        <position position="115"/>
    </location>
    <ligand>
        <name>Ca(2+)</name>
        <dbReference type="ChEBI" id="CHEBI:29108"/>
        <label>1</label>
    </ligand>
</feature>
<dbReference type="CDD" id="cd00693">
    <property type="entry name" value="secretory_peroxidase"/>
    <property type="match status" value="1"/>
</dbReference>
<evidence type="ECO:0000313" key="23">
    <source>
        <dbReference type="Proteomes" id="UP001058974"/>
    </source>
</evidence>
<dbReference type="EC" id="1.11.1.7" evidence="4 19"/>
<dbReference type="Gramene" id="Psat07G0628200-T2">
    <property type="protein sequence ID" value="KAI5391414.1"/>
    <property type="gene ID" value="KIW84_076282"/>
</dbReference>